<keyword evidence="7" id="KW-1185">Reference proteome</keyword>
<proteinExistence type="predicted"/>
<evidence type="ECO:0000313" key="6">
    <source>
        <dbReference type="EMBL" id="BDA77788.1"/>
    </source>
</evidence>
<comment type="subcellular location">
    <subcellularLocation>
        <location evidence="1">Cell outer membrane</location>
    </subcellularLocation>
</comment>
<keyword evidence="3" id="KW-0998">Cell outer membrane</keyword>
<protein>
    <submittedName>
        <fullName evidence="6">Membrane protein</fullName>
    </submittedName>
</protein>
<dbReference type="InterPro" id="IPR011659">
    <property type="entry name" value="WD40"/>
</dbReference>
<dbReference type="PRINTS" id="PR01021">
    <property type="entry name" value="OMPADOMAIN"/>
</dbReference>
<accession>A0ABN6K9Y6</accession>
<reference evidence="6 7" key="1">
    <citation type="submission" date="2021-08" db="EMBL/GenBank/DDBJ databases">
        <title>Complete genome sequence of Leptospira kobayashii strain E30.</title>
        <authorList>
            <person name="Nakao R."/>
            <person name="Nakamura S."/>
            <person name="Masuzawa T."/>
            <person name="Koizumi N."/>
        </authorList>
    </citation>
    <scope>NUCLEOTIDE SEQUENCE [LARGE SCALE GENOMIC DNA]</scope>
    <source>
        <strain evidence="6 7">E30</strain>
    </source>
</reference>
<dbReference type="InterPro" id="IPR050330">
    <property type="entry name" value="Bact_OuterMem_StrucFunc"/>
</dbReference>
<evidence type="ECO:0000256" key="4">
    <source>
        <dbReference type="PROSITE-ProRule" id="PRU00473"/>
    </source>
</evidence>
<dbReference type="Pfam" id="PF00691">
    <property type="entry name" value="OmpA"/>
    <property type="match status" value="1"/>
</dbReference>
<dbReference type="CDD" id="cd07185">
    <property type="entry name" value="OmpA_C-like"/>
    <property type="match status" value="1"/>
</dbReference>
<dbReference type="InterPro" id="IPR006664">
    <property type="entry name" value="OMP_bac"/>
</dbReference>
<dbReference type="SUPFAM" id="SSF49464">
    <property type="entry name" value="Carboxypeptidase regulatory domain-like"/>
    <property type="match status" value="1"/>
</dbReference>
<gene>
    <name evidence="6" type="ORF">LPTSP3_g07180</name>
</gene>
<dbReference type="InterPro" id="IPR006665">
    <property type="entry name" value="OmpA-like"/>
</dbReference>
<evidence type="ECO:0000256" key="2">
    <source>
        <dbReference type="ARBA" id="ARBA00023136"/>
    </source>
</evidence>
<organism evidence="6 7">
    <name type="scientific">Leptospira kobayashii</name>
    <dbReference type="NCBI Taxonomy" id="1917830"/>
    <lineage>
        <taxon>Bacteria</taxon>
        <taxon>Pseudomonadati</taxon>
        <taxon>Spirochaetota</taxon>
        <taxon>Spirochaetia</taxon>
        <taxon>Leptospirales</taxon>
        <taxon>Leptospiraceae</taxon>
        <taxon>Leptospira</taxon>
    </lineage>
</organism>
<dbReference type="PANTHER" id="PTHR30329:SF21">
    <property type="entry name" value="LIPOPROTEIN YIAD-RELATED"/>
    <property type="match status" value="1"/>
</dbReference>
<dbReference type="SUPFAM" id="SSF103088">
    <property type="entry name" value="OmpA-like"/>
    <property type="match status" value="1"/>
</dbReference>
<keyword evidence="2 4" id="KW-0472">Membrane</keyword>
<dbReference type="InterPro" id="IPR036737">
    <property type="entry name" value="OmpA-like_sf"/>
</dbReference>
<dbReference type="Gene3D" id="3.30.1330.60">
    <property type="entry name" value="OmpA-like domain"/>
    <property type="match status" value="1"/>
</dbReference>
<evidence type="ECO:0000256" key="3">
    <source>
        <dbReference type="ARBA" id="ARBA00023237"/>
    </source>
</evidence>
<evidence type="ECO:0000259" key="5">
    <source>
        <dbReference type="PROSITE" id="PS51123"/>
    </source>
</evidence>
<sequence>MFSTDISYDMVRIVIILLFVLGGGLISSQSTQNGMQVLFGEVINTGHLLKLEKQILRLQPSPLQEELALLTGKKIRILCDVNGETCSPIRYEIDPLETSKVPDWTLKKIPRYVTGGHFSFNPQCTPDGKVLFWTALIREGARSTQKIWAAKRDQYGFWMAGEQMAAPLNNRLPSAVISALPGGNELFVFGNFGEEEMLENLKREMLLKSQEASREANNPKEFHFRLAKLENEYRERTEKIQSRAPLYKSYKTETGWSNPVTISFPSFYNWYRKPENPNQQVFGGSALSSTGRTIVYSAQQKRNYGKLDLYVTFQSDTGVFEEGINLGPTLNTAEEEMAPFLGSDDKTLYFSSSGRKEGVSIFVTRRLNDQWNLWSEPQELSPNLRGVNFFSIPAVGNWAYVSRDGELYLAAIPRSFQPEPVVVIKGKVVDEEGKPLSASVTYESLTKKKGIGSTISDPKTGEFSIVLPYEENYGFYGEKDGYLPVSQNLNLVGKEKEEHEKTVLLVLPKIKKGNEIVLNNLFFAFRSVELVKESEPELDRLANLLKKNERLKVVIEGHTDNVGGEVANKKLSVERAVSVANYLKSKHKMDEARLTTKGFGPSVPVADNKTEEGRAQNRRVVFKIVED</sequence>
<dbReference type="InterPro" id="IPR008969">
    <property type="entry name" value="CarboxyPept-like_regulatory"/>
</dbReference>
<dbReference type="Pfam" id="PF07676">
    <property type="entry name" value="PD40"/>
    <property type="match status" value="2"/>
</dbReference>
<dbReference type="Proteomes" id="UP000245263">
    <property type="component" value="Chromosome 1"/>
</dbReference>
<dbReference type="PROSITE" id="PS51123">
    <property type="entry name" value="OMPA_2"/>
    <property type="match status" value="1"/>
</dbReference>
<dbReference type="PANTHER" id="PTHR30329">
    <property type="entry name" value="STATOR ELEMENT OF FLAGELLAR MOTOR COMPLEX"/>
    <property type="match status" value="1"/>
</dbReference>
<evidence type="ECO:0000313" key="7">
    <source>
        <dbReference type="Proteomes" id="UP000245263"/>
    </source>
</evidence>
<dbReference type="EMBL" id="AP025028">
    <property type="protein sequence ID" value="BDA77788.1"/>
    <property type="molecule type" value="Genomic_DNA"/>
</dbReference>
<name>A0ABN6K9Y6_9LEPT</name>
<feature type="domain" description="OmpA-like" evidence="5">
    <location>
        <begin position="510"/>
        <end position="627"/>
    </location>
</feature>
<evidence type="ECO:0000256" key="1">
    <source>
        <dbReference type="ARBA" id="ARBA00004442"/>
    </source>
</evidence>